<dbReference type="InParanoid" id="A0A369KCZ7"/>
<dbReference type="InterPro" id="IPR027796">
    <property type="entry name" value="OTT_1508_deam-like"/>
</dbReference>
<dbReference type="AlphaFoldDB" id="A0A369KCZ7"/>
<dbReference type="EMBL" id="LUEZ02000005">
    <property type="protein sequence ID" value="RDB30545.1"/>
    <property type="molecule type" value="Genomic_DNA"/>
</dbReference>
<keyword evidence="2" id="KW-1185">Reference proteome</keyword>
<dbReference type="Pfam" id="PF14441">
    <property type="entry name" value="OTT_1508_deam"/>
    <property type="match status" value="1"/>
</dbReference>
<organism evidence="1 2">
    <name type="scientific">Hypsizygus marmoreus</name>
    <name type="common">White beech mushroom</name>
    <name type="synonym">Agaricus marmoreus</name>
    <dbReference type="NCBI Taxonomy" id="39966"/>
    <lineage>
        <taxon>Eukaryota</taxon>
        <taxon>Fungi</taxon>
        <taxon>Dikarya</taxon>
        <taxon>Basidiomycota</taxon>
        <taxon>Agaricomycotina</taxon>
        <taxon>Agaricomycetes</taxon>
        <taxon>Agaricomycetidae</taxon>
        <taxon>Agaricales</taxon>
        <taxon>Tricholomatineae</taxon>
        <taxon>Lyophyllaceae</taxon>
        <taxon>Hypsizygus</taxon>
    </lineage>
</organism>
<dbReference type="Proteomes" id="UP000076154">
    <property type="component" value="Unassembled WGS sequence"/>
</dbReference>
<dbReference type="OrthoDB" id="2958987at2759"/>
<reference evidence="1" key="1">
    <citation type="submission" date="2018-04" db="EMBL/GenBank/DDBJ databases">
        <title>Whole genome sequencing of Hypsizygus marmoreus.</title>
        <authorList>
            <person name="Choi I.-G."/>
            <person name="Min B."/>
            <person name="Kim J.-G."/>
            <person name="Kim S."/>
            <person name="Oh Y.-L."/>
            <person name="Kong W.-S."/>
            <person name="Park H."/>
            <person name="Jeong J."/>
            <person name="Song E.-S."/>
        </authorList>
    </citation>
    <scope>NUCLEOTIDE SEQUENCE [LARGE SCALE GENOMIC DNA]</scope>
    <source>
        <strain evidence="1">51987-8</strain>
    </source>
</reference>
<comment type="caution">
    <text evidence="1">The sequence shown here is derived from an EMBL/GenBank/DDBJ whole genome shotgun (WGS) entry which is preliminary data.</text>
</comment>
<protein>
    <submittedName>
        <fullName evidence="1">Uncharacterized protein</fullName>
    </submittedName>
</protein>
<name>A0A369KCZ7_HYPMA</name>
<evidence type="ECO:0000313" key="2">
    <source>
        <dbReference type="Proteomes" id="UP000076154"/>
    </source>
</evidence>
<gene>
    <name evidence="1" type="ORF">Hypma_007327</name>
</gene>
<evidence type="ECO:0000313" key="1">
    <source>
        <dbReference type="EMBL" id="RDB30545.1"/>
    </source>
</evidence>
<sequence>MESSSQTHLTEKLLLLQELGYSDRYIPEESPAIFRYRSVDDSDTDSDLRLLDVIATCLTTGKPGDVVAAAFDKREQISLVLAKSGNIDAADYAATRAFLSALREAESWINLLPFLATHSKQNVDKRVRNLHESITDLCDELKLASMSYQFPAIINQFPHSSLYRKAKYPKEPPTPQRFLFDLIDNCVRRSTGFGMEDNAPSRSQYIELFGAADSLRRAAFLTYLTSKYYEGGDSMFKGRVERLKRRLDKVCQYARIETLMRLVKRLPSVPFRWTEDHLVGTGEGSSEIRKDPMKVVEEVLGHSPSPQQTRMLSRHCPELGRNWEQRRSMILRIHPEICIILHLSRPLLSRFLSSQNNSKRLPIGCSKRSCLCCMLWIATFNKITGMSWVASSSNGKPYDNWALPGAAGEMKLIHDWNDFDKMVIRGVHRRLYNKLNTMAWENSASSDSEET</sequence>
<proteinExistence type="predicted"/>
<accession>A0A369KCZ7</accession>